<evidence type="ECO:0000256" key="5">
    <source>
        <dbReference type="ARBA" id="ARBA00023163"/>
    </source>
</evidence>
<sequence>MAKQAPTDHAKDIALSRDDSHPIYLQICARFKTAIAEGRLVPGDRMPSVRALASELGLSRGTINLAYQILAEEGYVEFRGAAGTFVDMRLRTPETAAPSPSATRHGLIEQPPNARPFQLGLPALDAFPRKTWSRLVSRCSRQLGAAQLGYPEPAGLMALRERIAGYLAFSRGIACRPEQVFVTAGHRASLELIMRSLYHPGDGIWFEDPGYPVAREFLLSIHAKLHPVPVDADGLVVEEGRRLAPDARFAIVTPANQSPLCVMMSKERRSELLKWAEEGQHWIVEDDYDSEYRYNRRPPLSLKAMDRGERVLFTGSFSKVLFPGLRLAYLVVPPGQIDVFERACRLVSAGCPEFHQSVVADFIEQGYFIRHLKKMRSLYAERRQLLVDIMHDVFGDRVAAISPAAGLHLVVQFQGYRAPASRIAALARAEGFGLQPLSLWYMGPQSIDGLLLGFTNITTKAMAATLAARLRDICVAADRED</sequence>
<dbReference type="PROSITE" id="PS50949">
    <property type="entry name" value="HTH_GNTR"/>
    <property type="match status" value="1"/>
</dbReference>
<evidence type="ECO:0000256" key="4">
    <source>
        <dbReference type="ARBA" id="ARBA00023125"/>
    </source>
</evidence>
<evidence type="ECO:0000313" key="8">
    <source>
        <dbReference type="Proteomes" id="UP000565576"/>
    </source>
</evidence>
<dbReference type="InterPro" id="IPR015424">
    <property type="entry name" value="PyrdxlP-dep_Trfase"/>
</dbReference>
<evidence type="ECO:0000256" key="1">
    <source>
        <dbReference type="ARBA" id="ARBA00005384"/>
    </source>
</evidence>
<organism evidence="7 8">
    <name type="scientific">Rhizobium lusitanum</name>
    <dbReference type="NCBI Taxonomy" id="293958"/>
    <lineage>
        <taxon>Bacteria</taxon>
        <taxon>Pseudomonadati</taxon>
        <taxon>Pseudomonadota</taxon>
        <taxon>Alphaproteobacteria</taxon>
        <taxon>Hyphomicrobiales</taxon>
        <taxon>Rhizobiaceae</taxon>
        <taxon>Rhizobium/Agrobacterium group</taxon>
        <taxon>Rhizobium</taxon>
    </lineage>
</organism>
<dbReference type="PANTHER" id="PTHR46577">
    <property type="entry name" value="HTH-TYPE TRANSCRIPTIONAL REGULATORY PROTEIN GABR"/>
    <property type="match status" value="1"/>
</dbReference>
<dbReference type="Gene3D" id="1.10.10.10">
    <property type="entry name" value="Winged helix-like DNA-binding domain superfamily/Winged helix DNA-binding domain"/>
    <property type="match status" value="1"/>
</dbReference>
<dbReference type="SUPFAM" id="SSF53383">
    <property type="entry name" value="PLP-dependent transferases"/>
    <property type="match status" value="1"/>
</dbReference>
<dbReference type="GO" id="GO:0030170">
    <property type="term" value="F:pyridoxal phosphate binding"/>
    <property type="evidence" value="ECO:0007669"/>
    <property type="project" value="InterPro"/>
</dbReference>
<dbReference type="SUPFAM" id="SSF46785">
    <property type="entry name" value="Winged helix' DNA-binding domain"/>
    <property type="match status" value="1"/>
</dbReference>
<dbReference type="AlphaFoldDB" id="A0A7X0MA13"/>
<dbReference type="InterPro" id="IPR036390">
    <property type="entry name" value="WH_DNA-bd_sf"/>
</dbReference>
<name>A0A7X0MA13_9HYPH</name>
<keyword evidence="2" id="KW-0663">Pyridoxal phosphate</keyword>
<dbReference type="Proteomes" id="UP000565576">
    <property type="component" value="Unassembled WGS sequence"/>
</dbReference>
<comment type="caution">
    <text evidence="7">The sequence shown here is derived from an EMBL/GenBank/DDBJ whole genome shotgun (WGS) entry which is preliminary data.</text>
</comment>
<dbReference type="EMBL" id="JACHBG010000001">
    <property type="protein sequence ID" value="MBB6482994.1"/>
    <property type="molecule type" value="Genomic_DNA"/>
</dbReference>
<comment type="similarity">
    <text evidence="1">In the C-terminal section; belongs to the class-I pyridoxal-phosphate-dependent aminotransferase family.</text>
</comment>
<dbReference type="InterPro" id="IPR015421">
    <property type="entry name" value="PyrdxlP-dep_Trfase_major"/>
</dbReference>
<protein>
    <submittedName>
        <fullName evidence="7">GntR family transcriptional regulator/MocR family aminotransferase</fullName>
    </submittedName>
</protein>
<feature type="domain" description="HTH gntR-type" evidence="6">
    <location>
        <begin position="21"/>
        <end position="89"/>
    </location>
</feature>
<dbReference type="Pfam" id="PF00392">
    <property type="entry name" value="GntR"/>
    <property type="match status" value="1"/>
</dbReference>
<gene>
    <name evidence="7" type="ORF">GGD46_000237</name>
</gene>
<accession>A0A7X0MA13</accession>
<dbReference type="CDD" id="cd07377">
    <property type="entry name" value="WHTH_GntR"/>
    <property type="match status" value="1"/>
</dbReference>
<keyword evidence="3" id="KW-0805">Transcription regulation</keyword>
<dbReference type="GO" id="GO:0003700">
    <property type="term" value="F:DNA-binding transcription factor activity"/>
    <property type="evidence" value="ECO:0007669"/>
    <property type="project" value="InterPro"/>
</dbReference>
<dbReference type="PRINTS" id="PR00035">
    <property type="entry name" value="HTHGNTR"/>
</dbReference>
<dbReference type="CDD" id="cd00609">
    <property type="entry name" value="AAT_like"/>
    <property type="match status" value="1"/>
</dbReference>
<dbReference type="GO" id="GO:0003677">
    <property type="term" value="F:DNA binding"/>
    <property type="evidence" value="ECO:0007669"/>
    <property type="project" value="UniProtKB-KW"/>
</dbReference>
<dbReference type="GO" id="GO:0008483">
    <property type="term" value="F:transaminase activity"/>
    <property type="evidence" value="ECO:0007669"/>
    <property type="project" value="UniProtKB-KW"/>
</dbReference>
<dbReference type="InterPro" id="IPR051446">
    <property type="entry name" value="HTH_trans_reg/aminotransferase"/>
</dbReference>
<evidence type="ECO:0000256" key="3">
    <source>
        <dbReference type="ARBA" id="ARBA00023015"/>
    </source>
</evidence>
<dbReference type="InterPro" id="IPR036388">
    <property type="entry name" value="WH-like_DNA-bd_sf"/>
</dbReference>
<keyword evidence="7" id="KW-0808">Transferase</keyword>
<dbReference type="PANTHER" id="PTHR46577:SF1">
    <property type="entry name" value="HTH-TYPE TRANSCRIPTIONAL REGULATORY PROTEIN GABR"/>
    <property type="match status" value="1"/>
</dbReference>
<keyword evidence="5" id="KW-0804">Transcription</keyword>
<dbReference type="Gene3D" id="3.40.640.10">
    <property type="entry name" value="Type I PLP-dependent aspartate aminotransferase-like (Major domain)"/>
    <property type="match status" value="1"/>
</dbReference>
<keyword evidence="7" id="KW-0032">Aminotransferase</keyword>
<evidence type="ECO:0000259" key="6">
    <source>
        <dbReference type="PROSITE" id="PS50949"/>
    </source>
</evidence>
<reference evidence="7 8" key="1">
    <citation type="submission" date="2020-08" db="EMBL/GenBank/DDBJ databases">
        <title>Genomic Encyclopedia of Type Strains, Phase IV (KMG-V): Genome sequencing to study the core and pangenomes of soil and plant-associated prokaryotes.</title>
        <authorList>
            <person name="Whitman W."/>
        </authorList>
    </citation>
    <scope>NUCLEOTIDE SEQUENCE [LARGE SCALE GENOMIC DNA]</scope>
    <source>
        <strain evidence="7 8">SEMIA 4060</strain>
    </source>
</reference>
<dbReference type="Pfam" id="PF00155">
    <property type="entry name" value="Aminotran_1_2"/>
    <property type="match status" value="1"/>
</dbReference>
<dbReference type="RefSeq" id="WP_184700992.1">
    <property type="nucleotide sequence ID" value="NZ_JACHBG010000001.1"/>
</dbReference>
<evidence type="ECO:0000313" key="7">
    <source>
        <dbReference type="EMBL" id="MBB6482994.1"/>
    </source>
</evidence>
<dbReference type="InterPro" id="IPR004839">
    <property type="entry name" value="Aminotransferase_I/II_large"/>
</dbReference>
<keyword evidence="4" id="KW-0238">DNA-binding</keyword>
<proteinExistence type="inferred from homology"/>
<dbReference type="SMART" id="SM00345">
    <property type="entry name" value="HTH_GNTR"/>
    <property type="match status" value="1"/>
</dbReference>
<dbReference type="InterPro" id="IPR000524">
    <property type="entry name" value="Tscrpt_reg_HTH_GntR"/>
</dbReference>
<evidence type="ECO:0000256" key="2">
    <source>
        <dbReference type="ARBA" id="ARBA00022898"/>
    </source>
</evidence>